<accession>A0A7M2RJ62</accession>
<feature type="transmembrane region" description="Helical" evidence="7">
    <location>
        <begin position="109"/>
        <end position="131"/>
    </location>
</feature>
<keyword evidence="10" id="KW-1185">Reference proteome</keyword>
<feature type="transmembrane region" description="Helical" evidence="7">
    <location>
        <begin position="251"/>
        <end position="270"/>
    </location>
</feature>
<feature type="transmembrane region" description="Helical" evidence="7">
    <location>
        <begin position="137"/>
        <end position="161"/>
    </location>
</feature>
<comment type="subcellular location">
    <subcellularLocation>
        <location evidence="1 7">Cell membrane</location>
        <topology evidence="1 7">Multi-pass membrane protein</topology>
    </subcellularLocation>
</comment>
<name>A0A7M2RJ62_9FIRM</name>
<protein>
    <submittedName>
        <fullName evidence="9">Carbohydrate ABC transporter permease</fullName>
    </submittedName>
</protein>
<dbReference type="PROSITE" id="PS50928">
    <property type="entry name" value="ABC_TM1"/>
    <property type="match status" value="1"/>
</dbReference>
<comment type="similarity">
    <text evidence="7">Belongs to the binding-protein-dependent transport system permease family.</text>
</comment>
<feature type="domain" description="ABC transmembrane type-1" evidence="8">
    <location>
        <begin position="74"/>
        <end position="270"/>
    </location>
</feature>
<keyword evidence="6 7" id="KW-0472">Membrane</keyword>
<dbReference type="PANTHER" id="PTHR43744:SF9">
    <property type="entry name" value="POLYGALACTURONAN_RHAMNOGALACTURONAN TRANSPORT SYSTEM PERMEASE PROTEIN YTCP"/>
    <property type="match status" value="1"/>
</dbReference>
<organism evidence="9 10">
    <name type="scientific">Blautia liquoris</name>
    <dbReference type="NCBI Taxonomy" id="2779518"/>
    <lineage>
        <taxon>Bacteria</taxon>
        <taxon>Bacillati</taxon>
        <taxon>Bacillota</taxon>
        <taxon>Clostridia</taxon>
        <taxon>Lachnospirales</taxon>
        <taxon>Lachnospiraceae</taxon>
        <taxon>Blautia</taxon>
    </lineage>
</organism>
<keyword evidence="5 7" id="KW-1133">Transmembrane helix</keyword>
<dbReference type="InterPro" id="IPR000515">
    <property type="entry name" value="MetI-like"/>
</dbReference>
<feature type="transmembrane region" description="Helical" evidence="7">
    <location>
        <begin position="73"/>
        <end position="97"/>
    </location>
</feature>
<feature type="transmembrane region" description="Helical" evidence="7">
    <location>
        <begin position="12"/>
        <end position="33"/>
    </location>
</feature>
<gene>
    <name evidence="9" type="ORF">INP51_15920</name>
</gene>
<dbReference type="Pfam" id="PF00528">
    <property type="entry name" value="BPD_transp_1"/>
    <property type="match status" value="1"/>
</dbReference>
<dbReference type="InterPro" id="IPR035906">
    <property type="entry name" value="MetI-like_sf"/>
</dbReference>
<evidence type="ECO:0000259" key="8">
    <source>
        <dbReference type="PROSITE" id="PS50928"/>
    </source>
</evidence>
<dbReference type="PANTHER" id="PTHR43744">
    <property type="entry name" value="ABC TRANSPORTER PERMEASE PROTEIN MG189-RELATED-RELATED"/>
    <property type="match status" value="1"/>
</dbReference>
<dbReference type="CDD" id="cd06261">
    <property type="entry name" value="TM_PBP2"/>
    <property type="match status" value="1"/>
</dbReference>
<dbReference type="AlphaFoldDB" id="A0A7M2RJ62"/>
<dbReference type="GO" id="GO:0005886">
    <property type="term" value="C:plasma membrane"/>
    <property type="evidence" value="ECO:0007669"/>
    <property type="project" value="UniProtKB-SubCell"/>
</dbReference>
<evidence type="ECO:0000256" key="4">
    <source>
        <dbReference type="ARBA" id="ARBA00022692"/>
    </source>
</evidence>
<dbReference type="SUPFAM" id="SSF161098">
    <property type="entry name" value="MetI-like"/>
    <property type="match status" value="1"/>
</dbReference>
<dbReference type="Proteomes" id="UP000593601">
    <property type="component" value="Chromosome"/>
</dbReference>
<sequence length="285" mass="31832">MVKRKKLHSFDAIVIIILFVVGILCLFPLMYVFSVSVTPMAEIYKNGGFVVIPRSFTLDAYKNIIFKSGIPRALIITICVSFVGTILSLVLTVLVAYPISRKDLPGRKIFVPYFIFTMLFSGGIIPTYLVVKNLGLTGTYLALLLPAAMSTYNILVTKAFFEGLPYELLEAARIDGANEFIILLRIVLPLSRPVIMTIGLFYLVSYWNTYFDAIMYITNDKMQPLQVVLRKLLTINSSIQNVEQVLPSTTLQMAAVIVSSVPIIIIYPFLQKYFTKGMVLGAVKG</sequence>
<keyword evidence="3" id="KW-1003">Cell membrane</keyword>
<evidence type="ECO:0000256" key="2">
    <source>
        <dbReference type="ARBA" id="ARBA00022448"/>
    </source>
</evidence>
<evidence type="ECO:0000256" key="7">
    <source>
        <dbReference type="RuleBase" id="RU363032"/>
    </source>
</evidence>
<evidence type="ECO:0000256" key="3">
    <source>
        <dbReference type="ARBA" id="ARBA00022475"/>
    </source>
</evidence>
<evidence type="ECO:0000256" key="5">
    <source>
        <dbReference type="ARBA" id="ARBA00022989"/>
    </source>
</evidence>
<evidence type="ECO:0000256" key="1">
    <source>
        <dbReference type="ARBA" id="ARBA00004651"/>
    </source>
</evidence>
<dbReference type="Gene3D" id="1.10.3720.10">
    <property type="entry name" value="MetI-like"/>
    <property type="match status" value="1"/>
</dbReference>
<dbReference type="GO" id="GO:0055085">
    <property type="term" value="P:transmembrane transport"/>
    <property type="evidence" value="ECO:0007669"/>
    <property type="project" value="InterPro"/>
</dbReference>
<proteinExistence type="inferred from homology"/>
<evidence type="ECO:0000256" key="6">
    <source>
        <dbReference type="ARBA" id="ARBA00023136"/>
    </source>
</evidence>
<evidence type="ECO:0000313" key="9">
    <source>
        <dbReference type="EMBL" id="QOV19392.1"/>
    </source>
</evidence>
<dbReference type="KEGG" id="bliq:INP51_15920"/>
<dbReference type="EMBL" id="CP063304">
    <property type="protein sequence ID" value="QOV19392.1"/>
    <property type="molecule type" value="Genomic_DNA"/>
</dbReference>
<keyword evidence="4 7" id="KW-0812">Transmembrane</keyword>
<reference evidence="9 10" key="1">
    <citation type="submission" date="2020-10" db="EMBL/GenBank/DDBJ databases">
        <title>Blautia liquoris sp.nov., isolated from the mud in a fermentation cellar used for the production of Chinese strong-flavoured liquor.</title>
        <authorList>
            <person name="Lu L."/>
        </authorList>
    </citation>
    <scope>NUCLEOTIDE SEQUENCE [LARGE SCALE GENOMIC DNA]</scope>
    <source>
        <strain evidence="9 10">LZLJ-3</strain>
    </source>
</reference>
<dbReference type="RefSeq" id="WP_193735712.1">
    <property type="nucleotide sequence ID" value="NZ_CP063304.1"/>
</dbReference>
<keyword evidence="2 7" id="KW-0813">Transport</keyword>
<feature type="transmembrane region" description="Helical" evidence="7">
    <location>
        <begin position="182"/>
        <end position="204"/>
    </location>
</feature>
<evidence type="ECO:0000313" key="10">
    <source>
        <dbReference type="Proteomes" id="UP000593601"/>
    </source>
</evidence>